<dbReference type="Proteomes" id="UP001154078">
    <property type="component" value="Chromosome 9"/>
</dbReference>
<evidence type="ECO:0000256" key="4">
    <source>
        <dbReference type="SAM" id="MobiDB-lite"/>
    </source>
</evidence>
<dbReference type="PANTHER" id="PTHR21625:SF1">
    <property type="entry name" value="DYNEIN REGULATORY COMPLEX PROTEIN 1"/>
    <property type="match status" value="1"/>
</dbReference>
<feature type="region of interest" description="Disordered" evidence="4">
    <location>
        <begin position="1"/>
        <end position="24"/>
    </location>
</feature>
<dbReference type="GO" id="GO:0060285">
    <property type="term" value="P:cilium-dependent cell motility"/>
    <property type="evidence" value="ECO:0007669"/>
    <property type="project" value="TreeGrafter"/>
</dbReference>
<evidence type="ECO:0000256" key="2">
    <source>
        <dbReference type="ARBA" id="ARBA00023054"/>
    </source>
</evidence>
<evidence type="ECO:0000313" key="8">
    <source>
        <dbReference type="Proteomes" id="UP001154078"/>
    </source>
</evidence>
<reference evidence="7" key="1">
    <citation type="submission" date="2021-12" db="EMBL/GenBank/DDBJ databases">
        <authorList>
            <person name="King R."/>
        </authorList>
    </citation>
    <scope>NUCLEOTIDE SEQUENCE</scope>
</reference>
<protein>
    <recommendedName>
        <fullName evidence="9">Dynein regulatory complex protein 1</fullName>
    </recommendedName>
</protein>
<evidence type="ECO:0000259" key="6">
    <source>
        <dbReference type="Pfam" id="PF14775"/>
    </source>
</evidence>
<dbReference type="GO" id="GO:0070286">
    <property type="term" value="P:axonemal dynein complex assembly"/>
    <property type="evidence" value="ECO:0007669"/>
    <property type="project" value="InterPro"/>
</dbReference>
<feature type="domain" description="Dynein regulatory complex protein 1/2 N-terminal" evidence="5">
    <location>
        <begin position="91"/>
        <end position="191"/>
    </location>
</feature>
<dbReference type="GO" id="GO:0005858">
    <property type="term" value="C:axonemal dynein complex"/>
    <property type="evidence" value="ECO:0007669"/>
    <property type="project" value="InterPro"/>
</dbReference>
<dbReference type="OrthoDB" id="10260459at2759"/>
<evidence type="ECO:0000256" key="1">
    <source>
        <dbReference type="ARBA" id="ARBA00009688"/>
    </source>
</evidence>
<evidence type="ECO:0000259" key="5">
    <source>
        <dbReference type="Pfam" id="PF14772"/>
    </source>
</evidence>
<keyword evidence="8" id="KW-1185">Reference proteome</keyword>
<keyword evidence="2 3" id="KW-0175">Coiled coil</keyword>
<feature type="compositionally biased region" description="Basic and acidic residues" evidence="4">
    <location>
        <begin position="11"/>
        <end position="24"/>
    </location>
</feature>
<dbReference type="EMBL" id="OV121140">
    <property type="protein sequence ID" value="CAH0564626.1"/>
    <property type="molecule type" value="Genomic_DNA"/>
</dbReference>
<proteinExistence type="inferred from homology"/>
<gene>
    <name evidence="7" type="ORF">MELIAE_LOCUS13129</name>
</gene>
<dbReference type="Pfam" id="PF14772">
    <property type="entry name" value="NYD-SP28"/>
    <property type="match status" value="1"/>
</dbReference>
<feature type="domain" description="Dynein regulatory complex protein 1 C-terminal" evidence="6">
    <location>
        <begin position="765"/>
        <end position="823"/>
    </location>
</feature>
<dbReference type="InterPro" id="IPR039505">
    <property type="entry name" value="DRC1/2_N"/>
</dbReference>
<organism evidence="7 8">
    <name type="scientific">Brassicogethes aeneus</name>
    <name type="common">Rape pollen beetle</name>
    <name type="synonym">Meligethes aeneus</name>
    <dbReference type="NCBI Taxonomy" id="1431903"/>
    <lineage>
        <taxon>Eukaryota</taxon>
        <taxon>Metazoa</taxon>
        <taxon>Ecdysozoa</taxon>
        <taxon>Arthropoda</taxon>
        <taxon>Hexapoda</taxon>
        <taxon>Insecta</taxon>
        <taxon>Pterygota</taxon>
        <taxon>Neoptera</taxon>
        <taxon>Endopterygota</taxon>
        <taxon>Coleoptera</taxon>
        <taxon>Polyphaga</taxon>
        <taxon>Cucujiformia</taxon>
        <taxon>Nitidulidae</taxon>
        <taxon>Meligethinae</taxon>
        <taxon>Brassicogethes</taxon>
    </lineage>
</organism>
<dbReference type="AlphaFoldDB" id="A0A9P0FQ89"/>
<feature type="coiled-coil region" evidence="3">
    <location>
        <begin position="159"/>
        <end position="299"/>
    </location>
</feature>
<dbReference type="PANTHER" id="PTHR21625">
    <property type="entry name" value="NYD-SP28 PROTEIN"/>
    <property type="match status" value="1"/>
</dbReference>
<name>A0A9P0FQ89_BRAAE</name>
<dbReference type="Pfam" id="PF14775">
    <property type="entry name" value="NYD-SP28_assoc"/>
    <property type="match status" value="1"/>
</dbReference>
<dbReference type="InterPro" id="IPR029440">
    <property type="entry name" value="DRC1_C"/>
</dbReference>
<evidence type="ECO:0008006" key="9">
    <source>
        <dbReference type="Google" id="ProtNLM"/>
    </source>
</evidence>
<dbReference type="InterPro" id="IPR039750">
    <property type="entry name" value="DRC1/DRC2"/>
</dbReference>
<comment type="similarity">
    <text evidence="1">Belongs to the DRC1 family.</text>
</comment>
<evidence type="ECO:0000256" key="3">
    <source>
        <dbReference type="SAM" id="Coils"/>
    </source>
</evidence>
<accession>A0A9P0FQ89</accession>
<evidence type="ECO:0000313" key="7">
    <source>
        <dbReference type="EMBL" id="CAH0564626.1"/>
    </source>
</evidence>
<feature type="coiled-coil region" evidence="3">
    <location>
        <begin position="325"/>
        <end position="377"/>
    </location>
</feature>
<sequence length="850" mass="99182">MMFQEENDVSQIEREPRVTSMDPNERKLARKMRIQRRLEAIKKKQIIETEGEDYTDNDIKNSVQQQILRSFELLEKYINQGDEYITNVRIANDSREVDRREREGLGREQIIQSLEEESKLAEDKFNEIADKWSEVLRYNDPLLINDSILEQKERGNELLAQKDALIASLKLELRNAEREFSSDQRKQIEDITTLTSRIEKQLVFMRKIYNQELNNIEKVMLEERDKLLAEAQKRWEDLYKERDLEEAKNSDAKLEALERYQEQIEILRRDFQELYRGTKIRVEHDIEDLQKELESIKALTLLNNGKLDYNYQILKKREDENIRIKAQQKRKLNQLRDLVINLRKKNKDYEENSLATIKKLEEDIKKLNACILEVESKADHFASINDRKFDQILAMNKLEVEKLLQRIKEVDQIIHVQQMGEPWVPFEINIRFHYYENMRRGITMGAMRGSVAERRLSISDFAKISSKGSGDSESFVSLDSQDIALKKTAANMLKEVKLQEGDTENLCALVKDIMRKLADNTGFLAEEKLMEILTPYTNVQKTVVMVDNTFVALGIKDKDDMNLLVQYFLPYTWCPECCNADIVDDRDDTASAKSATMIARDRKESVLHNLGTVSKISQLDYTRGVEFCEENLMKAIQDVDSVIPNVVREVADSADFDDLNLSPFEDKSVVSPGVSESQPNRTTRFAEKVDTDNDQNRNAAVDMVHCAMFHPLSISPVHVLTALKNFVTAFYSGNNQIVKPTIQDRLDNKRETVSRQLPHSEIKRFWLKYKTVFPEEKKQLWKALLRGLIKYHEILKQRKLVSLEVVHLRGQNKELKQILSNYLHHGKAMDPPCGEMRESKFSKGKCIEKR</sequence>
<dbReference type="GO" id="GO:0003352">
    <property type="term" value="P:regulation of cilium movement"/>
    <property type="evidence" value="ECO:0007669"/>
    <property type="project" value="TreeGrafter"/>
</dbReference>